<dbReference type="AlphaFoldDB" id="A0AAD9HBU3"/>
<protein>
    <submittedName>
        <fullName evidence="1">Uncharacterized protein</fullName>
    </submittedName>
</protein>
<evidence type="ECO:0000313" key="2">
    <source>
        <dbReference type="Proteomes" id="UP001232148"/>
    </source>
</evidence>
<sequence>MKVPGAGVFLGIADSRYTGWWPRPPASCPAAPSSGALLCSGIPTYARCLGRRESYSIEFPRRNRLRRRSYCCQLVWP</sequence>
<proteinExistence type="predicted"/>
<name>A0AAD9HBU3_9PEZI</name>
<organism evidence="1 2">
    <name type="scientific">Colletotrichum zoysiae</name>
    <dbReference type="NCBI Taxonomy" id="1216348"/>
    <lineage>
        <taxon>Eukaryota</taxon>
        <taxon>Fungi</taxon>
        <taxon>Dikarya</taxon>
        <taxon>Ascomycota</taxon>
        <taxon>Pezizomycotina</taxon>
        <taxon>Sordariomycetes</taxon>
        <taxon>Hypocreomycetidae</taxon>
        <taxon>Glomerellales</taxon>
        <taxon>Glomerellaceae</taxon>
        <taxon>Colletotrichum</taxon>
        <taxon>Colletotrichum graminicola species complex</taxon>
    </lineage>
</organism>
<reference evidence="1" key="1">
    <citation type="submission" date="2021-06" db="EMBL/GenBank/DDBJ databases">
        <title>Comparative genomics, transcriptomics and evolutionary studies reveal genomic signatures of adaptation to plant cell wall in hemibiotrophic fungi.</title>
        <authorList>
            <consortium name="DOE Joint Genome Institute"/>
            <person name="Baroncelli R."/>
            <person name="Diaz J.F."/>
            <person name="Benocci T."/>
            <person name="Peng M."/>
            <person name="Battaglia E."/>
            <person name="Haridas S."/>
            <person name="Andreopoulos W."/>
            <person name="Labutti K."/>
            <person name="Pangilinan J."/>
            <person name="Floch G.L."/>
            <person name="Makela M.R."/>
            <person name="Henrissat B."/>
            <person name="Grigoriev I.V."/>
            <person name="Crouch J.A."/>
            <person name="De Vries R.P."/>
            <person name="Sukno S.A."/>
            <person name="Thon M.R."/>
        </authorList>
    </citation>
    <scope>NUCLEOTIDE SEQUENCE</scope>
    <source>
        <strain evidence="1">MAFF235873</strain>
    </source>
</reference>
<dbReference type="Proteomes" id="UP001232148">
    <property type="component" value="Unassembled WGS sequence"/>
</dbReference>
<gene>
    <name evidence="1" type="ORF">LX32DRAFT_34982</name>
</gene>
<keyword evidence="2" id="KW-1185">Reference proteome</keyword>
<accession>A0AAD9HBU3</accession>
<dbReference type="EMBL" id="MU842921">
    <property type="protein sequence ID" value="KAK2026135.1"/>
    <property type="molecule type" value="Genomic_DNA"/>
</dbReference>
<evidence type="ECO:0000313" key="1">
    <source>
        <dbReference type="EMBL" id="KAK2026135.1"/>
    </source>
</evidence>
<comment type="caution">
    <text evidence="1">The sequence shown here is derived from an EMBL/GenBank/DDBJ whole genome shotgun (WGS) entry which is preliminary data.</text>
</comment>